<sequence length="81" mass="9877">MHQLLSEFYSYQSQPLPYDNVNHYCYVNHNCNSNYNYCYKNCYQMMEVDRSPTQLYSLFPQNEQTEFFFIILINSYSTYSS</sequence>
<reference evidence="1" key="1">
    <citation type="submission" date="2013-07" db="EMBL/GenBank/DDBJ databases">
        <title>The genome of an arbuscular mycorrhizal fungus provides insights into the evolution of the oldest plant symbiosis.</title>
        <authorList>
            <consortium name="DOE Joint Genome Institute"/>
            <person name="Tisserant E."/>
            <person name="Malbreil M."/>
            <person name="Kuo A."/>
            <person name="Kohler A."/>
            <person name="Symeonidi A."/>
            <person name="Balestrini R."/>
            <person name="Charron P."/>
            <person name="Duensing N."/>
            <person name="Frei-dit-Frey N."/>
            <person name="Gianinazzi-Pearson V."/>
            <person name="Gilbert B."/>
            <person name="Handa Y."/>
            <person name="Hijri M."/>
            <person name="Kaul R."/>
            <person name="Kawaguchi M."/>
            <person name="Krajinski F."/>
            <person name="Lammers P."/>
            <person name="Lapierre D."/>
            <person name="Masclaux F.G."/>
            <person name="Murat C."/>
            <person name="Morin E."/>
            <person name="Ndikumana S."/>
            <person name="Pagni M."/>
            <person name="Petitpierre D."/>
            <person name="Requena N."/>
            <person name="Rosikiewicz P."/>
            <person name="Riley R."/>
            <person name="Saito K."/>
            <person name="San Clemente H."/>
            <person name="Shapiro H."/>
            <person name="van Tuinen D."/>
            <person name="Becard G."/>
            <person name="Bonfante P."/>
            <person name="Paszkowski U."/>
            <person name="Shachar-Hill Y."/>
            <person name="Young J.P."/>
            <person name="Sanders I.R."/>
            <person name="Henrissat B."/>
            <person name="Rensing S.A."/>
            <person name="Grigoriev I.V."/>
            <person name="Corradi N."/>
            <person name="Roux C."/>
            <person name="Martin F."/>
        </authorList>
    </citation>
    <scope>NUCLEOTIDE SEQUENCE</scope>
    <source>
        <strain evidence="1">DAOM 197198</strain>
    </source>
</reference>
<accession>U9T101</accession>
<protein>
    <submittedName>
        <fullName evidence="1">Uncharacterized protein</fullName>
    </submittedName>
</protein>
<dbReference type="EMBL" id="KI296135">
    <property type="protein sequence ID" value="ESA01889.1"/>
    <property type="molecule type" value="Genomic_DNA"/>
</dbReference>
<dbReference type="HOGENOM" id="CLU_2575097_0_0_1"/>
<dbReference type="AlphaFoldDB" id="U9T101"/>
<evidence type="ECO:0000313" key="1">
    <source>
        <dbReference type="EMBL" id="ESA01889.1"/>
    </source>
</evidence>
<organism evidence="1">
    <name type="scientific">Rhizophagus irregularis (strain DAOM 181602 / DAOM 197198 / MUCL 43194)</name>
    <name type="common">Arbuscular mycorrhizal fungus</name>
    <name type="synonym">Glomus intraradices</name>
    <dbReference type="NCBI Taxonomy" id="747089"/>
    <lineage>
        <taxon>Eukaryota</taxon>
        <taxon>Fungi</taxon>
        <taxon>Fungi incertae sedis</taxon>
        <taxon>Mucoromycota</taxon>
        <taxon>Glomeromycotina</taxon>
        <taxon>Glomeromycetes</taxon>
        <taxon>Glomerales</taxon>
        <taxon>Glomeraceae</taxon>
        <taxon>Rhizophagus</taxon>
    </lineage>
</organism>
<gene>
    <name evidence="1" type="ORF">GLOINDRAFT_337708</name>
</gene>
<proteinExistence type="predicted"/>
<name>U9T101_RHIID</name>